<accession>A0ABS6YPH6</accession>
<proteinExistence type="predicted"/>
<keyword evidence="2" id="KW-1185">Reference proteome</keyword>
<gene>
    <name evidence="1" type="ORF">GKQ77_17465</name>
</gene>
<organism evidence="1 2">
    <name type="scientific">Streptomyces anatolicus</name>
    <dbReference type="NCBI Taxonomy" id="2675858"/>
    <lineage>
        <taxon>Bacteria</taxon>
        <taxon>Bacillati</taxon>
        <taxon>Actinomycetota</taxon>
        <taxon>Actinomycetes</taxon>
        <taxon>Kitasatosporales</taxon>
        <taxon>Streptomycetaceae</taxon>
        <taxon>Streptomyces</taxon>
    </lineage>
</organism>
<name>A0ABS6YPH6_9ACTN</name>
<evidence type="ECO:0000313" key="2">
    <source>
        <dbReference type="Proteomes" id="UP001197114"/>
    </source>
</evidence>
<dbReference type="RefSeq" id="WP_219689713.1">
    <property type="nucleotide sequence ID" value="NZ_WMBF01000178.1"/>
</dbReference>
<sequence length="190" mass="20411">MWTVEQFGAAHEGYVGAVLEDGGEPEPAYLDPGSGSAFHKTREWWAYSGSLNRPRAARARAACSCGWRGDGEYVISWEDVDIFTDAFPSAEPLGDWHRHIADVEVRTVPLPAAVAALLEQLDAQLTRLAEDAPLAALKAVAALESTTKRIAGSAAAYAEADDLSGEVLGRALGVSPSDAESRLLRYRLTR</sequence>
<evidence type="ECO:0000313" key="1">
    <source>
        <dbReference type="EMBL" id="MBW5423332.1"/>
    </source>
</evidence>
<dbReference type="Proteomes" id="UP001197114">
    <property type="component" value="Unassembled WGS sequence"/>
</dbReference>
<protein>
    <submittedName>
        <fullName evidence="1">Uncharacterized protein</fullName>
    </submittedName>
</protein>
<reference evidence="1 2" key="1">
    <citation type="submission" date="2019-11" db="EMBL/GenBank/DDBJ databases">
        <authorList>
            <person name="Ay H."/>
        </authorList>
    </citation>
    <scope>NUCLEOTIDE SEQUENCE [LARGE SCALE GENOMIC DNA]</scope>
    <source>
        <strain evidence="1 2">BG9H</strain>
    </source>
</reference>
<comment type="caution">
    <text evidence="1">The sequence shown here is derived from an EMBL/GenBank/DDBJ whole genome shotgun (WGS) entry which is preliminary data.</text>
</comment>
<dbReference type="EMBL" id="WMBF01000178">
    <property type="protein sequence ID" value="MBW5423332.1"/>
    <property type="molecule type" value="Genomic_DNA"/>
</dbReference>